<dbReference type="SUPFAM" id="SSF51412">
    <property type="entry name" value="Inosine monophosphate dehydrogenase (IMPDH)"/>
    <property type="match status" value="1"/>
</dbReference>
<dbReference type="PANTHER" id="PTHR32332">
    <property type="entry name" value="2-NITROPROPANE DIOXYGENASE"/>
    <property type="match status" value="1"/>
</dbReference>
<name>A0A550JHX7_9BACT</name>
<dbReference type="Proteomes" id="UP000317155">
    <property type="component" value="Unassembled WGS sequence"/>
</dbReference>
<dbReference type="OrthoDB" id="9808564at2"/>
<dbReference type="InterPro" id="IPR013785">
    <property type="entry name" value="Aldolase_TIM"/>
</dbReference>
<dbReference type="NCBIfam" id="TIGR02814">
    <property type="entry name" value="pfaD_fam"/>
    <property type="match status" value="1"/>
</dbReference>
<evidence type="ECO:0000313" key="3">
    <source>
        <dbReference type="Proteomes" id="UP000317155"/>
    </source>
</evidence>
<dbReference type="InterPro" id="IPR014179">
    <property type="entry name" value="PfaD-like_TIM-barrel"/>
</dbReference>
<gene>
    <name evidence="2" type="ORF">FL622_05200</name>
</gene>
<keyword evidence="3" id="KW-1185">Reference proteome</keyword>
<dbReference type="Gene3D" id="3.20.20.70">
    <property type="entry name" value="Aldolase class I"/>
    <property type="match status" value="2"/>
</dbReference>
<organism evidence="2 3">
    <name type="scientific">Trichloromonas acetexigens</name>
    <dbReference type="NCBI Taxonomy" id="38815"/>
    <lineage>
        <taxon>Bacteria</taxon>
        <taxon>Pseudomonadati</taxon>
        <taxon>Thermodesulfobacteriota</taxon>
        <taxon>Desulfuromonadia</taxon>
        <taxon>Desulfuromonadales</taxon>
        <taxon>Trichloromonadaceae</taxon>
        <taxon>Trichloromonas</taxon>
    </lineage>
</organism>
<accession>A0A550JHX7</accession>
<dbReference type="EMBL" id="VJVV01000003">
    <property type="protein sequence ID" value="TRO82809.1"/>
    <property type="molecule type" value="Genomic_DNA"/>
</dbReference>
<dbReference type="AlphaFoldDB" id="A0A550JHX7"/>
<proteinExistence type="predicted"/>
<evidence type="ECO:0000313" key="2">
    <source>
        <dbReference type="EMBL" id="TRO82809.1"/>
    </source>
</evidence>
<dbReference type="PANTHER" id="PTHR32332:SF20">
    <property type="entry name" value="2-NITROPROPANE DIOXYGENASE-LIKE PROTEIN"/>
    <property type="match status" value="1"/>
</dbReference>
<reference evidence="2 3" key="1">
    <citation type="submission" date="2019-07" db="EMBL/GenBank/DDBJ databases">
        <title>Insights of Desulfuromonas acetexigens electromicrobiology.</title>
        <authorList>
            <person name="Katuri K."/>
            <person name="Sapireddy V."/>
            <person name="Shaw D.R."/>
            <person name="Saikaly P."/>
        </authorList>
    </citation>
    <scope>NUCLEOTIDE SEQUENCE [LARGE SCALE GENOMIC DNA]</scope>
    <source>
        <strain evidence="2 3">2873</strain>
    </source>
</reference>
<dbReference type="InterPro" id="IPR049489">
    <property type="entry name" value="FabD-like_helical_ins"/>
</dbReference>
<evidence type="ECO:0000259" key="1">
    <source>
        <dbReference type="Pfam" id="PF21607"/>
    </source>
</evidence>
<dbReference type="CDD" id="cd04742">
    <property type="entry name" value="NPD_FabD"/>
    <property type="match status" value="1"/>
</dbReference>
<feature type="domain" description="[Acyl-carrier-protein] S-malonyltransferase-like inserted helical" evidence="1">
    <location>
        <begin position="381"/>
        <end position="459"/>
    </location>
</feature>
<comment type="caution">
    <text evidence="2">The sequence shown here is derived from an EMBL/GenBank/DDBJ whole genome shotgun (WGS) entry which is preliminary data.</text>
</comment>
<sequence>MKPGSGPALGLFHPAPRQPATTAAALLQTDTPLFIDDQGCLQTGSALTDDGAPTVPFVGMVPPCPPEQLGDPDFCRDHGLRYAYVGGSMAKGISSVAMAQAFGAAGMLGFFGAAGLPLDEVEQAIAQLQGGATPYPFGMNLIHSPNEPDLEAALVELYLKRGVRLIEASAFLDLTLPVVRFRVHGIHCDGSGQIITPNRIIAKLSREELAAKFLAPPPERLLRELVACGQITAEQAELAAHIPMAQDITVEADSGGHTDNRPAISLFPSILALRDKLQARYRYDQSPRLGLGGGIATPASALAAFAMGAAYLVTGTVNQACVESGTCDEVRKMLAETRQADITMAPSADMFEMGVHVQVLKRGTMFSMRAARLLELYRQCGSIDEIPAAERQKLEKTFFRTPLENIWEETRAYFAKRDPRQVERAQQDPKHKMALIFRWYLGQSPVWANRGESSRKIDYQIWCGPAMGAFNEWTAGTFLEDPTRRRVVPVALNLLLGAAYLWRARQLILQGFPLAAAAAYAPLETENLKEYLR</sequence>
<protein>
    <submittedName>
        <fullName evidence="2">PfaD family polyunsaturated fatty acid/polyketide biosynthesis protein</fullName>
    </submittedName>
</protein>
<dbReference type="Pfam" id="PF21607">
    <property type="entry name" value="FabD_helical_ins"/>
    <property type="match status" value="1"/>
</dbReference>
<dbReference type="RefSeq" id="WP_092057130.1">
    <property type="nucleotide sequence ID" value="NZ_FOJJ01000023.1"/>
</dbReference>